<proteinExistence type="predicted"/>
<evidence type="ECO:0000313" key="1">
    <source>
        <dbReference type="EMBL" id="CDZ33033.1"/>
    </source>
</evidence>
<dbReference type="PIRSF" id="PIRSF009320">
    <property type="entry name" value="Nuc_binding_HP_1000"/>
    <property type="match status" value="1"/>
</dbReference>
<dbReference type="InterPro" id="IPR050678">
    <property type="entry name" value="DNA_Partitioning_ATPase"/>
</dbReference>
<dbReference type="PANTHER" id="PTHR13696:SF96">
    <property type="entry name" value="COBQ_COBB_MIND_PARA NUCLEOTIDE BINDING DOMAIN-CONTAINING PROTEIN"/>
    <property type="match status" value="1"/>
</dbReference>
<dbReference type="PANTHER" id="PTHR13696">
    <property type="entry name" value="P-LOOP CONTAINING NUCLEOSIDE TRIPHOSPHATE HYDROLASE"/>
    <property type="match status" value="1"/>
</dbReference>
<protein>
    <submittedName>
        <fullName evidence="1">Stability/partitioning determinant</fullName>
    </submittedName>
</protein>
<dbReference type="InterPro" id="IPR009744">
    <property type="entry name" value="VirC1"/>
</dbReference>
<dbReference type="CDD" id="cd02042">
    <property type="entry name" value="ParAB_family"/>
    <property type="match status" value="1"/>
</dbReference>
<dbReference type="Proteomes" id="UP000046176">
    <property type="component" value="Unassembled WGS sequence"/>
</dbReference>
<dbReference type="InterPro" id="IPR027417">
    <property type="entry name" value="P-loop_NTPase"/>
</dbReference>
<gene>
    <name evidence="1" type="ORF">NGAL_HAMBI1145_16170</name>
</gene>
<dbReference type="OrthoDB" id="113462at2"/>
<dbReference type="AlphaFoldDB" id="A0A0T7FDK2"/>
<dbReference type="SUPFAM" id="SSF52540">
    <property type="entry name" value="P-loop containing nucleoside triphosphate hydrolases"/>
    <property type="match status" value="1"/>
</dbReference>
<organism evidence="1 2">
    <name type="scientific">Neorhizobium galegae bv. officinalis</name>
    <dbReference type="NCBI Taxonomy" id="323656"/>
    <lineage>
        <taxon>Bacteria</taxon>
        <taxon>Pseudomonadati</taxon>
        <taxon>Pseudomonadota</taxon>
        <taxon>Alphaproteobacteria</taxon>
        <taxon>Hyphomicrobiales</taxon>
        <taxon>Rhizobiaceae</taxon>
        <taxon>Rhizobium/Agrobacterium group</taxon>
        <taxon>Neorhizobium</taxon>
    </lineage>
</organism>
<accession>A0A0T7FDK2</accession>
<dbReference type="Gene3D" id="3.40.50.300">
    <property type="entry name" value="P-loop containing nucleotide triphosphate hydrolases"/>
    <property type="match status" value="1"/>
</dbReference>
<reference evidence="1 2" key="1">
    <citation type="submission" date="2014-08" db="EMBL/GenBank/DDBJ databases">
        <authorList>
            <person name="Chen Y.-H."/>
        </authorList>
    </citation>
    <scope>NUCLEOTIDE SEQUENCE [LARGE SCALE GENOMIC DNA]</scope>
</reference>
<dbReference type="Pfam" id="PF07015">
    <property type="entry name" value="VirC1"/>
    <property type="match status" value="1"/>
</dbReference>
<dbReference type="RefSeq" id="WP_046665869.1">
    <property type="nucleotide sequence ID" value="NZ_CCRH01000004.1"/>
</dbReference>
<evidence type="ECO:0000313" key="2">
    <source>
        <dbReference type="Proteomes" id="UP000046176"/>
    </source>
</evidence>
<dbReference type="EMBL" id="CCRH01000004">
    <property type="protein sequence ID" value="CDZ33033.1"/>
    <property type="molecule type" value="Genomic_DNA"/>
</dbReference>
<name>A0A0T7FDK2_NEOGA</name>
<sequence length="224" mass="24321">MPVITVANPKGGAGKSTTTLVLATTLAQQGASVVILDCDPNRPIEGWRRGASKNPVVVDGGVNESAITAKLDEYRKKYQFVFVDLEGTASRLMSRALARAQLVVIPIQASPTDAELAARAIHLIQEEEQAFEKTIPYRILFTRTSPAIATKLEKQITSQLAAGDVPTFRNHLYERSAYKALFFHQLDLVELDPSEVNGLPAARDNALRLAEELVDLVASVRAAA</sequence>